<protein>
    <recommendedName>
        <fullName evidence="1">DUF6089 domain-containing protein</fullName>
    </recommendedName>
</protein>
<evidence type="ECO:0000259" key="1">
    <source>
        <dbReference type="Pfam" id="PF19573"/>
    </source>
</evidence>
<dbReference type="InterPro" id="IPR045743">
    <property type="entry name" value="DUF6089"/>
</dbReference>
<evidence type="ECO:0000313" key="2">
    <source>
        <dbReference type="EMBL" id="PQA59226.1"/>
    </source>
</evidence>
<evidence type="ECO:0000313" key="3">
    <source>
        <dbReference type="Proteomes" id="UP000239590"/>
    </source>
</evidence>
<dbReference type="Gene3D" id="2.40.160.20">
    <property type="match status" value="1"/>
</dbReference>
<dbReference type="RefSeq" id="WP_104710559.1">
    <property type="nucleotide sequence ID" value="NZ_PTRA01000001.1"/>
</dbReference>
<accession>A0A2S7INJ6</accession>
<dbReference type="EMBL" id="PTRA01000001">
    <property type="protein sequence ID" value="PQA59226.1"/>
    <property type="molecule type" value="Genomic_DNA"/>
</dbReference>
<dbReference type="AlphaFoldDB" id="A0A2S7INJ6"/>
<keyword evidence="3" id="KW-1185">Reference proteome</keyword>
<gene>
    <name evidence="2" type="ORF">C5O19_06115</name>
</gene>
<reference evidence="3" key="1">
    <citation type="submission" date="2018-02" db="EMBL/GenBank/DDBJ databases">
        <title>Genome sequencing of Solimonas sp. HR-BB.</title>
        <authorList>
            <person name="Lee Y."/>
            <person name="Jeon C.O."/>
        </authorList>
    </citation>
    <scope>NUCLEOTIDE SEQUENCE [LARGE SCALE GENOMIC DNA]</scope>
    <source>
        <strain evidence="3">HR-U</strain>
    </source>
</reference>
<dbReference type="InterPro" id="IPR011250">
    <property type="entry name" value="OMP/PagP_B-barrel"/>
</dbReference>
<comment type="caution">
    <text evidence="2">The sequence shown here is derived from an EMBL/GenBank/DDBJ whole genome shotgun (WGS) entry which is preliminary data.</text>
</comment>
<dbReference type="Proteomes" id="UP000239590">
    <property type="component" value="Unassembled WGS sequence"/>
</dbReference>
<dbReference type="Pfam" id="PF19573">
    <property type="entry name" value="DUF6089"/>
    <property type="match status" value="1"/>
</dbReference>
<feature type="domain" description="DUF6089" evidence="1">
    <location>
        <begin position="6"/>
        <end position="217"/>
    </location>
</feature>
<proteinExistence type="predicted"/>
<sequence>MFQRSILFFLLWMSAFGWAQAQKIEFGAGLGMMHYKGDISPNLHLKFARPGGNLFFRYNASKALSGRVSFTAGRIFASDFESSDPFQRSRGIIFGTRIMEAGADIQYNFLNFDYTRRKPRNWSPYVFGGLAFYNFKPDQAATESYKKSGLAIPFGAGIKWQIKGPWSLGFEFGTRKTWSDYLDNYNVSGPTVPKELQSDPTRKDMYYYTSLSVSYTILRVICP</sequence>
<organism evidence="2 3">
    <name type="scientific">Siphonobacter curvatus</name>
    <dbReference type="NCBI Taxonomy" id="2094562"/>
    <lineage>
        <taxon>Bacteria</taxon>
        <taxon>Pseudomonadati</taxon>
        <taxon>Bacteroidota</taxon>
        <taxon>Cytophagia</taxon>
        <taxon>Cytophagales</taxon>
        <taxon>Cytophagaceae</taxon>
        <taxon>Siphonobacter</taxon>
    </lineage>
</organism>
<name>A0A2S7INJ6_9BACT</name>
<dbReference type="SUPFAM" id="SSF56925">
    <property type="entry name" value="OMPA-like"/>
    <property type="match status" value="1"/>
</dbReference>
<dbReference type="OrthoDB" id="654178at2"/>